<name>A0A915HWT6_ROMCU</name>
<dbReference type="InterPro" id="IPR015943">
    <property type="entry name" value="WD40/YVTN_repeat-like_dom_sf"/>
</dbReference>
<dbReference type="Gene3D" id="2.130.10.10">
    <property type="entry name" value="YVTN repeat-like/Quinoprotein amine dehydrogenase"/>
    <property type="match status" value="1"/>
</dbReference>
<protein>
    <submittedName>
        <fullName evidence="2">Uncharacterized protein</fullName>
    </submittedName>
</protein>
<evidence type="ECO:0000313" key="2">
    <source>
        <dbReference type="WBParaSite" id="nRc.2.0.1.t06349-RA"/>
    </source>
</evidence>
<dbReference type="InterPro" id="IPR036322">
    <property type="entry name" value="WD40_repeat_dom_sf"/>
</dbReference>
<evidence type="ECO:0000313" key="1">
    <source>
        <dbReference type="Proteomes" id="UP000887565"/>
    </source>
</evidence>
<dbReference type="SUPFAM" id="SSF50978">
    <property type="entry name" value="WD40 repeat-like"/>
    <property type="match status" value="1"/>
</dbReference>
<dbReference type="AlphaFoldDB" id="A0A915HWT6"/>
<sequence length="183" mass="20784">MPMCLKSHYVDSQDKLLLLIGYENGDLRLIQCVFGQPQSIYIEQSVKLHDQPVIDIDYFTISNVSEYMIKGYCVSVNDKLSNFVVDRDFRLVDCTNNTTNTYLKQLPYSSCTTVRVRQDGKFFVVGFWNGKMYVYSAKSYKLLCILNSGDVTCASFANPQDCHGTDRYLACGSAIPLPNCHSY</sequence>
<dbReference type="WBParaSite" id="nRc.2.0.1.t06349-RA">
    <property type="protein sequence ID" value="nRc.2.0.1.t06349-RA"/>
    <property type="gene ID" value="nRc.2.0.1.g06349"/>
</dbReference>
<keyword evidence="1" id="KW-1185">Reference proteome</keyword>
<organism evidence="1 2">
    <name type="scientific">Romanomermis culicivorax</name>
    <name type="common">Nematode worm</name>
    <dbReference type="NCBI Taxonomy" id="13658"/>
    <lineage>
        <taxon>Eukaryota</taxon>
        <taxon>Metazoa</taxon>
        <taxon>Ecdysozoa</taxon>
        <taxon>Nematoda</taxon>
        <taxon>Enoplea</taxon>
        <taxon>Dorylaimia</taxon>
        <taxon>Mermithida</taxon>
        <taxon>Mermithoidea</taxon>
        <taxon>Mermithidae</taxon>
        <taxon>Romanomermis</taxon>
    </lineage>
</organism>
<proteinExistence type="predicted"/>
<dbReference type="Proteomes" id="UP000887565">
    <property type="component" value="Unplaced"/>
</dbReference>
<accession>A0A915HWT6</accession>
<reference evidence="2" key="1">
    <citation type="submission" date="2022-11" db="UniProtKB">
        <authorList>
            <consortium name="WormBaseParasite"/>
        </authorList>
    </citation>
    <scope>IDENTIFICATION</scope>
</reference>